<feature type="signal peptide" evidence="3">
    <location>
        <begin position="1"/>
        <end position="19"/>
    </location>
</feature>
<gene>
    <name evidence="4" type="ORF">LSUE1_G005365</name>
</gene>
<keyword evidence="2" id="KW-0472">Membrane</keyword>
<keyword evidence="3" id="KW-0732">Signal</keyword>
<dbReference type="AlphaFoldDB" id="A0A8T9BYY4"/>
<sequence length="214" mass="21824">MFATSVALTLLSSIQVVHSLGTSLSLYTDQGCSTPSTTNPNVTLGLNVCAVTTGMESFVIDPTPCTSGNVQAWMFLDVACGNPSSNWYHGANGNNYCYATYKGAMAAVMLTCDGNTDETTPSRPTATMTIAVGEVANAPTSTAAGGSTGATAVSSNSSSTTNTDASQPSSTTSSKASGWNGLDQGTRIGIIVALSMGIPAIILATWQLCVAIRR</sequence>
<protein>
    <recommendedName>
        <fullName evidence="6">Cyanovirin-N domain-containing protein</fullName>
    </recommendedName>
</protein>
<feature type="compositionally biased region" description="Low complexity" evidence="1">
    <location>
        <begin position="140"/>
        <end position="177"/>
    </location>
</feature>
<evidence type="ECO:0000256" key="3">
    <source>
        <dbReference type="SAM" id="SignalP"/>
    </source>
</evidence>
<keyword evidence="5" id="KW-1185">Reference proteome</keyword>
<evidence type="ECO:0008006" key="6">
    <source>
        <dbReference type="Google" id="ProtNLM"/>
    </source>
</evidence>
<evidence type="ECO:0000313" key="5">
    <source>
        <dbReference type="Proteomes" id="UP000469558"/>
    </source>
</evidence>
<evidence type="ECO:0000256" key="1">
    <source>
        <dbReference type="SAM" id="MobiDB-lite"/>
    </source>
</evidence>
<dbReference type="OrthoDB" id="3555481at2759"/>
<accession>A0A8T9BYY4</accession>
<keyword evidence="2" id="KW-1133">Transmembrane helix</keyword>
<reference evidence="4 5" key="1">
    <citation type="submission" date="2018-05" db="EMBL/GenBank/DDBJ databases">
        <title>Genome sequencing and assembly of the regulated plant pathogen Lachnellula willkommii and related sister species for the development of diagnostic species identification markers.</title>
        <authorList>
            <person name="Giroux E."/>
            <person name="Bilodeau G."/>
        </authorList>
    </citation>
    <scope>NUCLEOTIDE SEQUENCE [LARGE SCALE GENOMIC DNA]</scope>
    <source>
        <strain evidence="4 5">CBS 268.59</strain>
    </source>
</reference>
<feature type="region of interest" description="Disordered" evidence="1">
    <location>
        <begin position="140"/>
        <end position="178"/>
    </location>
</feature>
<dbReference type="EMBL" id="QGMK01001237">
    <property type="protein sequence ID" value="TVY71416.1"/>
    <property type="molecule type" value="Genomic_DNA"/>
</dbReference>
<feature type="chain" id="PRO_5035876925" description="Cyanovirin-N domain-containing protein" evidence="3">
    <location>
        <begin position="20"/>
        <end position="214"/>
    </location>
</feature>
<feature type="transmembrane region" description="Helical" evidence="2">
    <location>
        <begin position="188"/>
        <end position="212"/>
    </location>
</feature>
<keyword evidence="2" id="KW-0812">Transmembrane</keyword>
<evidence type="ECO:0000256" key="2">
    <source>
        <dbReference type="SAM" id="Phobius"/>
    </source>
</evidence>
<proteinExistence type="predicted"/>
<name>A0A8T9BYY4_9HELO</name>
<dbReference type="Proteomes" id="UP000469558">
    <property type="component" value="Unassembled WGS sequence"/>
</dbReference>
<comment type="caution">
    <text evidence="4">The sequence shown here is derived from an EMBL/GenBank/DDBJ whole genome shotgun (WGS) entry which is preliminary data.</text>
</comment>
<evidence type="ECO:0000313" key="4">
    <source>
        <dbReference type="EMBL" id="TVY71416.1"/>
    </source>
</evidence>
<organism evidence="4 5">
    <name type="scientific">Lachnellula suecica</name>
    <dbReference type="NCBI Taxonomy" id="602035"/>
    <lineage>
        <taxon>Eukaryota</taxon>
        <taxon>Fungi</taxon>
        <taxon>Dikarya</taxon>
        <taxon>Ascomycota</taxon>
        <taxon>Pezizomycotina</taxon>
        <taxon>Leotiomycetes</taxon>
        <taxon>Helotiales</taxon>
        <taxon>Lachnaceae</taxon>
        <taxon>Lachnellula</taxon>
    </lineage>
</organism>